<dbReference type="InterPro" id="IPR007421">
    <property type="entry name" value="Schlafen_AlbA_2_dom"/>
</dbReference>
<dbReference type="InterPro" id="IPR038461">
    <property type="entry name" value="Schlafen_AlbA_2_dom_sf"/>
</dbReference>
<feature type="domain" description="Schlafen AlbA-2" evidence="1">
    <location>
        <begin position="23"/>
        <end position="141"/>
    </location>
</feature>
<dbReference type="Gene3D" id="3.30.565.60">
    <property type="match status" value="1"/>
</dbReference>
<evidence type="ECO:0000259" key="1">
    <source>
        <dbReference type="Pfam" id="PF04326"/>
    </source>
</evidence>
<proteinExistence type="predicted"/>
<reference evidence="2" key="2">
    <citation type="journal article" date="2021" name="PeerJ">
        <title>Extensive microbial diversity within the chicken gut microbiome revealed by metagenomics and culture.</title>
        <authorList>
            <person name="Gilroy R."/>
            <person name="Ravi A."/>
            <person name="Getino M."/>
            <person name="Pursley I."/>
            <person name="Horton D.L."/>
            <person name="Alikhan N.F."/>
            <person name="Baker D."/>
            <person name="Gharbi K."/>
            <person name="Hall N."/>
            <person name="Watson M."/>
            <person name="Adriaenssens E.M."/>
            <person name="Foster-Nyarko E."/>
            <person name="Jarju S."/>
            <person name="Secka A."/>
            <person name="Antonio M."/>
            <person name="Oren A."/>
            <person name="Chaudhuri R.R."/>
            <person name="La Ragione R."/>
            <person name="Hildebrand F."/>
            <person name="Pallen M.J."/>
        </authorList>
    </citation>
    <scope>NUCLEOTIDE SEQUENCE</scope>
    <source>
        <strain evidence="2">B3-2255</strain>
    </source>
</reference>
<dbReference type="Pfam" id="PF04326">
    <property type="entry name" value="SLFN_AlbA_2"/>
    <property type="match status" value="1"/>
</dbReference>
<accession>A0A9D9IYZ8</accession>
<comment type="caution">
    <text evidence="2">The sequence shown here is derived from an EMBL/GenBank/DDBJ whole genome shotgun (WGS) entry which is preliminary data.</text>
</comment>
<evidence type="ECO:0000313" key="2">
    <source>
        <dbReference type="EMBL" id="MBO8481133.1"/>
    </source>
</evidence>
<sequence>MAKIWINKAMECLKQSLEPIPHEMNEIDWKEKLSPDNKKLCQHLSAFANYPDGGFMVFGIEDNTAKLKGITKEKAEEIVLKISNLGRDSLNPAISIDHTIEKYKDTPLLFIHIKENPVKPVSVSKSIEDTYIRSGGSTRKASRQELGFMMLNSKTIHYEELYAGTLKTSSEVFDLLDFRSIFKLLDKPTPQTSDEILRWMEDEKMIKRIEENGYYILNFGALSCAYNLNQFDNLARKSIRVIKYNGITKKETEKEQIETKGYAIGYENLINYINALLPSSEIIRNALRSETTIYPEIALRELIANALIHQDFTVKGAGPMIEIFDDRIEISNPGKLLPSKKIDRLIRTTPESRNEILASAFRRYGICEERGSGFEKAVSAIELYGLPPLKLEELENSFRVTMYSPKPFAKLTLHERVEACYQHSIIQYYSVGGMTNSSLRERFKLSERQRPQVSLVIKEALARHIIKPKDPNNTSMKFIEYIPFWG</sequence>
<dbReference type="AlphaFoldDB" id="A0A9D9IYZ8"/>
<dbReference type="InterPro" id="IPR038475">
    <property type="entry name" value="RecG_C_sf"/>
</dbReference>
<dbReference type="Gene3D" id="3.30.950.30">
    <property type="entry name" value="Schlafen, AAA domain"/>
    <property type="match status" value="1"/>
</dbReference>
<protein>
    <submittedName>
        <fullName evidence="2">DNA binding domain-containing protein</fullName>
    </submittedName>
</protein>
<dbReference type="Proteomes" id="UP000823772">
    <property type="component" value="Unassembled WGS sequence"/>
</dbReference>
<dbReference type="PANTHER" id="PTHR30595:SF6">
    <property type="entry name" value="SCHLAFEN ALBA-2 DOMAIN-CONTAINING PROTEIN"/>
    <property type="match status" value="1"/>
</dbReference>
<evidence type="ECO:0000313" key="3">
    <source>
        <dbReference type="Proteomes" id="UP000823772"/>
    </source>
</evidence>
<name>A0A9D9IYZ8_9BACT</name>
<organism evidence="2 3">
    <name type="scientific">Candidatus Merdivivens faecigallinarum</name>
    <dbReference type="NCBI Taxonomy" id="2840871"/>
    <lineage>
        <taxon>Bacteria</taxon>
        <taxon>Pseudomonadati</taxon>
        <taxon>Bacteroidota</taxon>
        <taxon>Bacteroidia</taxon>
        <taxon>Bacteroidales</taxon>
        <taxon>Muribaculaceae</taxon>
        <taxon>Muribaculaceae incertae sedis</taxon>
        <taxon>Candidatus Merdivivens</taxon>
    </lineage>
</organism>
<dbReference type="EMBL" id="JADILY010000019">
    <property type="protein sequence ID" value="MBO8481133.1"/>
    <property type="molecule type" value="Genomic_DNA"/>
</dbReference>
<dbReference type="PANTHER" id="PTHR30595">
    <property type="entry name" value="GLPR-RELATED TRANSCRIPTIONAL REPRESSOR"/>
    <property type="match status" value="1"/>
</dbReference>
<reference evidence="2" key="1">
    <citation type="submission" date="2020-10" db="EMBL/GenBank/DDBJ databases">
        <authorList>
            <person name="Gilroy R."/>
        </authorList>
    </citation>
    <scope>NUCLEOTIDE SEQUENCE</scope>
    <source>
        <strain evidence="2">B3-2255</strain>
    </source>
</reference>
<gene>
    <name evidence="2" type="ORF">IAC87_01135</name>
</gene>
<dbReference type="Pfam" id="PF13749">
    <property type="entry name" value="HATPase_c_4"/>
    <property type="match status" value="1"/>
</dbReference>